<dbReference type="Pfam" id="PF13564">
    <property type="entry name" value="DoxX_2"/>
    <property type="match status" value="1"/>
</dbReference>
<feature type="transmembrane region" description="Helical" evidence="5">
    <location>
        <begin position="42"/>
        <end position="63"/>
    </location>
</feature>
<keyword evidence="7" id="KW-1185">Reference proteome</keyword>
<evidence type="ECO:0000313" key="7">
    <source>
        <dbReference type="Proteomes" id="UP001324380"/>
    </source>
</evidence>
<evidence type="ECO:0000256" key="1">
    <source>
        <dbReference type="ARBA" id="ARBA00004141"/>
    </source>
</evidence>
<keyword evidence="2 5" id="KW-0812">Transmembrane</keyword>
<keyword evidence="4 5" id="KW-0472">Membrane</keyword>
<sequence>MNTLIWILQIILALLFLYSGAMKSTQDREKLMSLNQTGVANLSYASIRFIGITEILGAFGIILPLYLRVIPVLTPIAAVCFALIMVFAIRIHYKRGEFKQVAFNIIIFLIATWIALYRFI</sequence>
<reference evidence="6 7" key="1">
    <citation type="submission" date="2023-11" db="EMBL/GenBank/DDBJ databases">
        <title>Analysis of the Genomes of Mucilaginibacter gossypii cycad 4 and M. sabulilitoris SNA2: microbes with the potential for plant growth promotion.</title>
        <authorList>
            <person name="Hirsch A.M."/>
            <person name="Humm E."/>
            <person name="Rubbi M."/>
            <person name="Del Vecchio G."/>
            <person name="Ha S.M."/>
            <person name="Pellegrini M."/>
            <person name="Gunsalus R.P."/>
        </authorList>
    </citation>
    <scope>NUCLEOTIDE SEQUENCE [LARGE SCALE GENOMIC DNA]</scope>
    <source>
        <strain evidence="6 7">SNA2</strain>
    </source>
</reference>
<evidence type="ECO:0000256" key="4">
    <source>
        <dbReference type="ARBA" id="ARBA00023136"/>
    </source>
</evidence>
<dbReference type="RefSeq" id="WP_321563366.1">
    <property type="nucleotide sequence ID" value="NZ_CP139558.1"/>
</dbReference>
<comment type="subcellular location">
    <subcellularLocation>
        <location evidence="1">Membrane</location>
        <topology evidence="1">Multi-pass membrane protein</topology>
    </subcellularLocation>
</comment>
<dbReference type="EMBL" id="CP139558">
    <property type="protein sequence ID" value="WPU94242.1"/>
    <property type="molecule type" value="Genomic_DNA"/>
</dbReference>
<feature type="transmembrane region" description="Helical" evidence="5">
    <location>
        <begin position="6"/>
        <end position="22"/>
    </location>
</feature>
<evidence type="ECO:0000256" key="3">
    <source>
        <dbReference type="ARBA" id="ARBA00022989"/>
    </source>
</evidence>
<evidence type="ECO:0000256" key="5">
    <source>
        <dbReference type="SAM" id="Phobius"/>
    </source>
</evidence>
<organism evidence="6 7">
    <name type="scientific">Mucilaginibacter sabulilitoris</name>
    <dbReference type="NCBI Taxonomy" id="1173583"/>
    <lineage>
        <taxon>Bacteria</taxon>
        <taxon>Pseudomonadati</taxon>
        <taxon>Bacteroidota</taxon>
        <taxon>Sphingobacteriia</taxon>
        <taxon>Sphingobacteriales</taxon>
        <taxon>Sphingobacteriaceae</taxon>
        <taxon>Mucilaginibacter</taxon>
    </lineage>
</organism>
<feature type="transmembrane region" description="Helical" evidence="5">
    <location>
        <begin position="101"/>
        <end position="119"/>
    </location>
</feature>
<proteinExistence type="predicted"/>
<dbReference type="InterPro" id="IPR032808">
    <property type="entry name" value="DoxX"/>
</dbReference>
<accession>A0ABZ0TMT8</accession>
<protein>
    <submittedName>
        <fullName evidence="6">DoxX family protein</fullName>
    </submittedName>
</protein>
<dbReference type="Proteomes" id="UP001324380">
    <property type="component" value="Chromosome"/>
</dbReference>
<evidence type="ECO:0000256" key="2">
    <source>
        <dbReference type="ARBA" id="ARBA00022692"/>
    </source>
</evidence>
<keyword evidence="3 5" id="KW-1133">Transmembrane helix</keyword>
<feature type="transmembrane region" description="Helical" evidence="5">
    <location>
        <begin position="69"/>
        <end position="89"/>
    </location>
</feature>
<evidence type="ECO:0000313" key="6">
    <source>
        <dbReference type="EMBL" id="WPU94242.1"/>
    </source>
</evidence>
<name>A0ABZ0TMT8_9SPHI</name>
<gene>
    <name evidence="6" type="ORF">SNE25_01720</name>
</gene>